<dbReference type="Pfam" id="PF09611">
    <property type="entry name" value="Cas_Csy1"/>
    <property type="match status" value="1"/>
</dbReference>
<sequence length="469" mass="52783">MSEHTSRSKAITALIAEFINGRLADKLDKLAADDPKRDALLAQFQPAAWLEDAARRVSQLQLVTHPLKASHPDARGSSLFVTPASLPARQEVGSHALAGFASDVVGNAAALDVYKFLKLEYQGHSLLQLLQAGDADAVAALSDDAAQAEAWREAFCSITEPAGGPASHALAKQVYWPVTPAGKRPNVHVNDHFHLLSVLHSSALSHWLYGRIQAHRFGDDAKAARQARREGVQHPHGYHDYPLLAMERKGGESLNGWKNISWLNHVRRGHNYLLASLPPQWDSSATRPLYGVDSLFVRFGSLPQVRRLLRELRDYLGKQKPEANNIHIRNRRDAWLEDIFTELLQFGAAFSNGLPKGWTADSDCRLPLDEQCWLDPYRAEDDADFNKAFQWQDWPYQLAERFARWLNGSLGVERLSKHQLSLNEAEFDYWRRELAHDLAWQRDLDSKRRDLDHRLLPAAGTSEVQHAPA</sequence>
<comment type="caution">
    <text evidence="1">The sequence shown here is derived from an EMBL/GenBank/DDBJ whole genome shotgun (WGS) entry which is preliminary data.</text>
</comment>
<protein>
    <submittedName>
        <fullName evidence="1">Type I-F CRISPR-associated protein Csy1</fullName>
    </submittedName>
</protein>
<organism evidence="1 2">
    <name type="scientific">Vogesella fluminis</name>
    <dbReference type="NCBI Taxonomy" id="1069161"/>
    <lineage>
        <taxon>Bacteria</taxon>
        <taxon>Pseudomonadati</taxon>
        <taxon>Pseudomonadota</taxon>
        <taxon>Betaproteobacteria</taxon>
        <taxon>Neisseriales</taxon>
        <taxon>Chromobacteriaceae</taxon>
        <taxon>Vogesella</taxon>
    </lineage>
</organism>
<dbReference type="InterPro" id="IPR013397">
    <property type="entry name" value="CRISPR-assoc_prot_Csy1"/>
</dbReference>
<name>A0ABQ3H6J4_9NEIS</name>
<dbReference type="CDD" id="cd09735">
    <property type="entry name" value="Csy1_I-F"/>
    <property type="match status" value="1"/>
</dbReference>
<dbReference type="EMBL" id="BMYP01000006">
    <property type="protein sequence ID" value="GHD72961.1"/>
    <property type="molecule type" value="Genomic_DNA"/>
</dbReference>
<keyword evidence="2" id="KW-1185">Reference proteome</keyword>
<evidence type="ECO:0000313" key="2">
    <source>
        <dbReference type="Proteomes" id="UP000662678"/>
    </source>
</evidence>
<proteinExistence type="predicted"/>
<accession>A0ABQ3H6J4</accession>
<dbReference type="NCBIfam" id="TIGR02564">
    <property type="entry name" value="cas_Csy1"/>
    <property type="match status" value="1"/>
</dbReference>
<dbReference type="RefSeq" id="WP_189352261.1">
    <property type="nucleotide sequence ID" value="NZ_BMYP01000006.1"/>
</dbReference>
<gene>
    <name evidence="1" type="ORF">GCM10011419_07010</name>
</gene>
<evidence type="ECO:0000313" key="1">
    <source>
        <dbReference type="EMBL" id="GHD72961.1"/>
    </source>
</evidence>
<dbReference type="Proteomes" id="UP000662678">
    <property type="component" value="Unassembled WGS sequence"/>
</dbReference>
<reference evidence="2" key="1">
    <citation type="journal article" date="2019" name="Int. J. Syst. Evol. Microbiol.">
        <title>The Global Catalogue of Microorganisms (GCM) 10K type strain sequencing project: providing services to taxonomists for standard genome sequencing and annotation.</title>
        <authorList>
            <consortium name="The Broad Institute Genomics Platform"/>
            <consortium name="The Broad Institute Genome Sequencing Center for Infectious Disease"/>
            <person name="Wu L."/>
            <person name="Ma J."/>
        </authorList>
    </citation>
    <scope>NUCLEOTIDE SEQUENCE [LARGE SCALE GENOMIC DNA]</scope>
    <source>
        <strain evidence="2">KCTC 23713</strain>
    </source>
</reference>